<dbReference type="Pfam" id="PF00582">
    <property type="entry name" value="Usp"/>
    <property type="match status" value="1"/>
</dbReference>
<protein>
    <recommendedName>
        <fullName evidence="2">Universal stress protein</fullName>
    </recommendedName>
</protein>
<keyword evidence="5" id="KW-1185">Reference proteome</keyword>
<dbReference type="EMBL" id="CP001940">
    <property type="protein sequence ID" value="ADH86906.1"/>
    <property type="molecule type" value="Genomic_DNA"/>
</dbReference>
<dbReference type="Proteomes" id="UP000001508">
    <property type="component" value="Chromosome"/>
</dbReference>
<dbReference type="PIRSF" id="PIRSF006276">
    <property type="entry name" value="UspA"/>
    <property type="match status" value="1"/>
</dbReference>
<comment type="similarity">
    <text evidence="1 2">Belongs to the universal stress protein A family.</text>
</comment>
<comment type="subcellular location">
    <subcellularLocation>
        <location evidence="2">Cytoplasm</location>
    </subcellularLocation>
</comment>
<dbReference type="InterPro" id="IPR006016">
    <property type="entry name" value="UspA"/>
</dbReference>
<dbReference type="RefSeq" id="WP_013164420.1">
    <property type="nucleotide sequence ID" value="NC_014216.1"/>
</dbReference>
<organism evidence="4 5">
    <name type="scientific">Desulfurivibrio alkaliphilus (strain DSM 19089 / UNIQEM U267 / AHT2)</name>
    <dbReference type="NCBI Taxonomy" id="589865"/>
    <lineage>
        <taxon>Bacteria</taxon>
        <taxon>Pseudomonadati</taxon>
        <taxon>Thermodesulfobacteriota</taxon>
        <taxon>Desulfobulbia</taxon>
        <taxon>Desulfobulbales</taxon>
        <taxon>Desulfobulbaceae</taxon>
        <taxon>Desulfurivibrio</taxon>
    </lineage>
</organism>
<dbReference type="OrthoDB" id="9788959at2"/>
<gene>
    <name evidence="4" type="ordered locus">DaAHT2_2241</name>
</gene>
<feature type="domain" description="UspA" evidence="3">
    <location>
        <begin position="5"/>
        <end position="142"/>
    </location>
</feature>
<proteinExistence type="inferred from homology"/>
<dbReference type="PANTHER" id="PTHR46268:SF6">
    <property type="entry name" value="UNIVERSAL STRESS PROTEIN UP12"/>
    <property type="match status" value="1"/>
</dbReference>
<evidence type="ECO:0000313" key="4">
    <source>
        <dbReference type="EMBL" id="ADH86906.1"/>
    </source>
</evidence>
<dbReference type="InterPro" id="IPR014729">
    <property type="entry name" value="Rossmann-like_a/b/a_fold"/>
</dbReference>
<dbReference type="Gene3D" id="3.40.50.620">
    <property type="entry name" value="HUPs"/>
    <property type="match status" value="1"/>
</dbReference>
<evidence type="ECO:0000256" key="1">
    <source>
        <dbReference type="ARBA" id="ARBA00008791"/>
    </source>
</evidence>
<sequence length="149" mass="16358">MDDVRKILVPVDFSANSCKILALAASLANRFKAELAVVFVVQSFDDYSGFFVPHEPISQFEEEMIRNAEEKMQSFVQECLPAGTPVQTRVLTGDVAASIIEHAAQTGVDLIVIGTHGYRGLERVLFGSVAEKVIKRADCPVISINPYRS</sequence>
<dbReference type="STRING" id="589865.DaAHT2_2241"/>
<evidence type="ECO:0000256" key="2">
    <source>
        <dbReference type="PIRNR" id="PIRNR006276"/>
    </source>
</evidence>
<dbReference type="AlphaFoldDB" id="D6Z6E1"/>
<dbReference type="eggNOG" id="COG0589">
    <property type="taxonomic scope" value="Bacteria"/>
</dbReference>
<reference evidence="5" key="1">
    <citation type="submission" date="2010-02" db="EMBL/GenBank/DDBJ databases">
        <title>Complete sequence of Desulfurivibrio alkaliphilus AHT2.</title>
        <authorList>
            <consortium name="US DOE Joint Genome Institute"/>
            <person name="Pitluck S."/>
            <person name="Chertkov O."/>
            <person name="Detter J.C."/>
            <person name="Han C."/>
            <person name="Tapia R."/>
            <person name="Larimer F."/>
            <person name="Land M."/>
            <person name="Hauser L."/>
            <person name="Kyrpides N."/>
            <person name="Mikhailova N."/>
            <person name="Sorokin D.Y."/>
            <person name="Muyzer G."/>
            <person name="Woyke T."/>
        </authorList>
    </citation>
    <scope>NUCLEOTIDE SEQUENCE [LARGE SCALE GENOMIC DNA]</scope>
    <source>
        <strain evidence="5">DSM 19089 / UNIQEM U267 / AHT2</strain>
    </source>
</reference>
<dbReference type="SUPFAM" id="SSF52402">
    <property type="entry name" value="Adenine nucleotide alpha hydrolases-like"/>
    <property type="match status" value="1"/>
</dbReference>
<dbReference type="HOGENOM" id="CLU_049301_11_2_7"/>
<name>D6Z6E1_DESAT</name>
<keyword evidence="2" id="KW-0963">Cytoplasm</keyword>
<dbReference type="PANTHER" id="PTHR46268">
    <property type="entry name" value="STRESS RESPONSE PROTEIN NHAX"/>
    <property type="match status" value="1"/>
</dbReference>
<dbReference type="CDD" id="cd00293">
    <property type="entry name" value="USP-like"/>
    <property type="match status" value="1"/>
</dbReference>
<dbReference type="GO" id="GO:0005737">
    <property type="term" value="C:cytoplasm"/>
    <property type="evidence" value="ECO:0007669"/>
    <property type="project" value="UniProtKB-SubCell"/>
</dbReference>
<dbReference type="KEGG" id="dak:DaAHT2_2241"/>
<dbReference type="PRINTS" id="PR01438">
    <property type="entry name" value="UNVRSLSTRESS"/>
</dbReference>
<dbReference type="InterPro" id="IPR006015">
    <property type="entry name" value="Universal_stress_UspA"/>
</dbReference>
<dbReference type="InParanoid" id="D6Z6E1"/>
<accession>D6Z6E1</accession>
<dbReference type="FunCoup" id="D6Z6E1">
    <property type="interactions" value="269"/>
</dbReference>
<evidence type="ECO:0000259" key="3">
    <source>
        <dbReference type="Pfam" id="PF00582"/>
    </source>
</evidence>
<evidence type="ECO:0000313" key="5">
    <source>
        <dbReference type="Proteomes" id="UP000001508"/>
    </source>
</evidence>